<evidence type="ECO:0000256" key="2">
    <source>
        <dbReference type="SAM" id="Coils"/>
    </source>
</evidence>
<keyword evidence="2" id="KW-0175">Coiled coil</keyword>
<dbReference type="eggNOG" id="COG0741">
    <property type="taxonomic scope" value="Bacteria"/>
</dbReference>
<protein>
    <recommendedName>
        <fullName evidence="7">Transglycosylase SLT domain-containing protein</fullName>
    </recommendedName>
</protein>
<evidence type="ECO:0000313" key="5">
    <source>
        <dbReference type="EMBL" id="EHP49271.1"/>
    </source>
</evidence>
<name>H1DEV3_9BACT</name>
<dbReference type="RefSeq" id="WP_009135937.1">
    <property type="nucleotide sequence ID" value="NZ_JH594596.1"/>
</dbReference>
<evidence type="ECO:0000313" key="6">
    <source>
        <dbReference type="Proteomes" id="UP000004892"/>
    </source>
</evidence>
<dbReference type="SUPFAM" id="SSF53955">
    <property type="entry name" value="Lysozyme-like"/>
    <property type="match status" value="1"/>
</dbReference>
<dbReference type="InterPro" id="IPR023346">
    <property type="entry name" value="Lysozyme-like_dom_sf"/>
</dbReference>
<dbReference type="PANTHER" id="PTHR37423">
    <property type="entry name" value="SOLUBLE LYTIC MUREIN TRANSGLYCOSYLASE-RELATED"/>
    <property type="match status" value="1"/>
</dbReference>
<proteinExistence type="inferred from homology"/>
<feature type="domain" description="Transglycosylase SLT" evidence="3">
    <location>
        <begin position="236"/>
        <end position="350"/>
    </location>
</feature>
<accession>H1DEV3</accession>
<dbReference type="InterPro" id="IPR024570">
    <property type="entry name" value="Murein_transglycosylaseC_N"/>
</dbReference>
<comment type="caution">
    <text evidence="5">The sequence shown here is derived from an EMBL/GenBank/DDBJ whole genome shotgun (WGS) entry which is preliminary data.</text>
</comment>
<dbReference type="Pfam" id="PF11873">
    <property type="entry name" value="Mltc_N"/>
    <property type="match status" value="1"/>
</dbReference>
<dbReference type="Pfam" id="PF01464">
    <property type="entry name" value="SLT"/>
    <property type="match status" value="1"/>
</dbReference>
<dbReference type="CDD" id="cd16893">
    <property type="entry name" value="LT_MltC_MltE"/>
    <property type="match status" value="1"/>
</dbReference>
<organism evidence="5 6">
    <name type="scientific">Odoribacter laneus YIT 12061</name>
    <dbReference type="NCBI Taxonomy" id="742817"/>
    <lineage>
        <taxon>Bacteria</taxon>
        <taxon>Pseudomonadati</taxon>
        <taxon>Bacteroidota</taxon>
        <taxon>Bacteroidia</taxon>
        <taxon>Bacteroidales</taxon>
        <taxon>Odoribacteraceae</taxon>
        <taxon>Odoribacter</taxon>
    </lineage>
</organism>
<dbReference type="InterPro" id="IPR000189">
    <property type="entry name" value="Transglyc_AS"/>
</dbReference>
<dbReference type="GO" id="GO:0008933">
    <property type="term" value="F:peptidoglycan lytic transglycosylase activity"/>
    <property type="evidence" value="ECO:0007669"/>
    <property type="project" value="InterPro"/>
</dbReference>
<dbReference type="GO" id="GO:0016020">
    <property type="term" value="C:membrane"/>
    <property type="evidence" value="ECO:0007669"/>
    <property type="project" value="InterPro"/>
</dbReference>
<dbReference type="GO" id="GO:0000270">
    <property type="term" value="P:peptidoglycan metabolic process"/>
    <property type="evidence" value="ECO:0007669"/>
    <property type="project" value="InterPro"/>
</dbReference>
<evidence type="ECO:0000259" key="3">
    <source>
        <dbReference type="Pfam" id="PF01464"/>
    </source>
</evidence>
<keyword evidence="6" id="KW-1185">Reference proteome</keyword>
<sequence>MKKTVVILLLVFLPFLVWSQSKRELEEFARKQEQEREQLKQEQKKGLSDLLAEYEKYVKAEQEAYAAFKKQVEKEWGKGNAVESTNKDWVEYSDDHKSRTVVDFEKGEAKIEIIVGENEVQDTGELKRKLEEEVTRLMENRGTSKDYDTEYEKRRQLSEEPVLAGQVETPEGGKISKENLPEAVKEIVEKGEPKIEKVKGEDGEEREVVVFSLPLAPDHIRVRAKRYETEVENFCRKYSFDPALVYAVIHTESYFNPKAKSYVPAYGLMQIVPHYAGKDAYRYVYGKDKRPTANYLYEPHNNVELGTAYLHLLYTRSFQQVKDSKSRMLCVIAAYNTGAGNVSRAFTGNTRLSNAISKINSYSYEDLYAYLSKRLPAQETRDYIRKVTERMQQYKEWR</sequence>
<dbReference type="AlphaFoldDB" id="H1DEV3"/>
<dbReference type="Proteomes" id="UP000004892">
    <property type="component" value="Unassembled WGS sequence"/>
</dbReference>
<dbReference type="STRING" id="742817.HMPREF9449_00789"/>
<dbReference type="Gene3D" id="1.10.530.10">
    <property type="match status" value="1"/>
</dbReference>
<comment type="similarity">
    <text evidence="1">Belongs to the transglycosylase Slt family.</text>
</comment>
<gene>
    <name evidence="5" type="ORF">HMPREF9449_00789</name>
</gene>
<dbReference type="PATRIC" id="fig|742817.3.peg.839"/>
<evidence type="ECO:0008006" key="7">
    <source>
        <dbReference type="Google" id="ProtNLM"/>
    </source>
</evidence>
<reference evidence="5 6" key="1">
    <citation type="submission" date="2012-01" db="EMBL/GenBank/DDBJ databases">
        <title>The Genome Sequence of Odoribacter laneus YIT 12061.</title>
        <authorList>
            <consortium name="The Broad Institute Genome Sequencing Platform"/>
            <person name="Earl A."/>
            <person name="Ward D."/>
            <person name="Feldgarden M."/>
            <person name="Gevers D."/>
            <person name="Morotomi M."/>
            <person name="Young S.K."/>
            <person name="Zeng Q."/>
            <person name="Gargeya S."/>
            <person name="Fitzgerald M."/>
            <person name="Haas B."/>
            <person name="Abouelleil A."/>
            <person name="Alvarado L."/>
            <person name="Arachchi H.M."/>
            <person name="Berlin A."/>
            <person name="Chapman S.B."/>
            <person name="Gearin G."/>
            <person name="Goldberg J."/>
            <person name="Griggs A."/>
            <person name="Gujja S."/>
            <person name="Hansen M."/>
            <person name="Heiman D."/>
            <person name="Howarth C."/>
            <person name="Larimer J."/>
            <person name="Lui A."/>
            <person name="MacDonald P.J.P."/>
            <person name="McCowen C."/>
            <person name="Montmayeur A."/>
            <person name="Murphy C."/>
            <person name="Neiman D."/>
            <person name="Pearson M."/>
            <person name="Priest M."/>
            <person name="Roberts A."/>
            <person name="Saif S."/>
            <person name="Shea T."/>
            <person name="Sisk P."/>
            <person name="Stolte C."/>
            <person name="Sykes S."/>
            <person name="Wortman J."/>
            <person name="Nusbaum C."/>
            <person name="Birren B."/>
        </authorList>
    </citation>
    <scope>NUCLEOTIDE SEQUENCE [LARGE SCALE GENOMIC DNA]</scope>
    <source>
        <strain evidence="5 6">YIT 12061</strain>
    </source>
</reference>
<dbReference type="EMBL" id="ADMC01000014">
    <property type="protein sequence ID" value="EHP49271.1"/>
    <property type="molecule type" value="Genomic_DNA"/>
</dbReference>
<feature type="domain" description="Murein transglycosylase-C N-terminal" evidence="4">
    <location>
        <begin position="62"/>
        <end position="225"/>
    </location>
</feature>
<dbReference type="HOGENOM" id="CLU_044583_0_0_10"/>
<dbReference type="PANTHER" id="PTHR37423:SF2">
    <property type="entry name" value="MEMBRANE-BOUND LYTIC MUREIN TRANSGLYCOSYLASE C"/>
    <property type="match status" value="1"/>
</dbReference>
<dbReference type="PROSITE" id="PS00922">
    <property type="entry name" value="TRANSGLYCOSYLASE"/>
    <property type="match status" value="1"/>
</dbReference>
<evidence type="ECO:0000256" key="1">
    <source>
        <dbReference type="ARBA" id="ARBA00007734"/>
    </source>
</evidence>
<dbReference type="GeneID" id="98068397"/>
<feature type="coiled-coil region" evidence="2">
    <location>
        <begin position="22"/>
        <end position="71"/>
    </location>
</feature>
<evidence type="ECO:0000259" key="4">
    <source>
        <dbReference type="Pfam" id="PF11873"/>
    </source>
</evidence>
<dbReference type="InterPro" id="IPR008258">
    <property type="entry name" value="Transglycosylase_SLT_dom_1"/>
</dbReference>